<dbReference type="PANTHER" id="PTHR11986:SF79">
    <property type="entry name" value="ACETYLORNITHINE AMINOTRANSFERASE, MITOCHONDRIAL"/>
    <property type="match status" value="1"/>
</dbReference>
<comment type="cofactor">
    <cofactor evidence="1">
        <name>pyridoxal 5'-phosphate</name>
        <dbReference type="ChEBI" id="CHEBI:597326"/>
    </cofactor>
</comment>
<dbReference type="Proteomes" id="UP000054928">
    <property type="component" value="Unassembled WGS sequence"/>
</dbReference>
<accession>A0A0P1AV78</accession>
<dbReference type="GO" id="GO:0030170">
    <property type="term" value="F:pyridoxal phosphate binding"/>
    <property type="evidence" value="ECO:0007669"/>
    <property type="project" value="InterPro"/>
</dbReference>
<organism evidence="6 7">
    <name type="scientific">Plasmopara halstedii</name>
    <name type="common">Downy mildew of sunflower</name>
    <dbReference type="NCBI Taxonomy" id="4781"/>
    <lineage>
        <taxon>Eukaryota</taxon>
        <taxon>Sar</taxon>
        <taxon>Stramenopiles</taxon>
        <taxon>Oomycota</taxon>
        <taxon>Peronosporomycetes</taxon>
        <taxon>Peronosporales</taxon>
        <taxon>Peronosporaceae</taxon>
        <taxon>Plasmopara</taxon>
    </lineage>
</organism>
<dbReference type="Gene3D" id="3.40.640.10">
    <property type="entry name" value="Type I PLP-dependent aspartate aminotransferase-like (Major domain)"/>
    <property type="match status" value="1"/>
</dbReference>
<keyword evidence="7" id="KW-1185">Reference proteome</keyword>
<evidence type="ECO:0000256" key="1">
    <source>
        <dbReference type="ARBA" id="ARBA00001933"/>
    </source>
</evidence>
<dbReference type="InterPro" id="IPR049704">
    <property type="entry name" value="Aminotrans_3_PPA_site"/>
</dbReference>
<dbReference type="OrthoDB" id="425114at2759"/>
<evidence type="ECO:0000256" key="2">
    <source>
        <dbReference type="ARBA" id="ARBA00008954"/>
    </source>
</evidence>
<dbReference type="InterPro" id="IPR005814">
    <property type="entry name" value="Aminotrans_3"/>
</dbReference>
<dbReference type="PROSITE" id="PS00600">
    <property type="entry name" value="AA_TRANSFER_CLASS_3"/>
    <property type="match status" value="1"/>
</dbReference>
<reference evidence="7" key="1">
    <citation type="submission" date="2014-09" db="EMBL/GenBank/DDBJ databases">
        <authorList>
            <person name="Sharma Rahul"/>
            <person name="Thines Marco"/>
        </authorList>
    </citation>
    <scope>NUCLEOTIDE SEQUENCE [LARGE SCALE GENOMIC DNA]</scope>
</reference>
<keyword evidence="4 6" id="KW-0808">Transferase</keyword>
<proteinExistence type="inferred from homology"/>
<dbReference type="GeneID" id="36397289"/>
<evidence type="ECO:0000256" key="5">
    <source>
        <dbReference type="ARBA" id="ARBA00022898"/>
    </source>
</evidence>
<name>A0A0P1AV78_PLAHL</name>
<evidence type="ECO:0000313" key="6">
    <source>
        <dbReference type="EMBL" id="CEG45900.1"/>
    </source>
</evidence>
<evidence type="ECO:0000256" key="4">
    <source>
        <dbReference type="ARBA" id="ARBA00022679"/>
    </source>
</evidence>
<dbReference type="InterPro" id="IPR015424">
    <property type="entry name" value="PyrdxlP-dep_Trfase"/>
</dbReference>
<dbReference type="InterPro" id="IPR015421">
    <property type="entry name" value="PyrdxlP-dep_Trfase_major"/>
</dbReference>
<comment type="similarity">
    <text evidence="2">Belongs to the class-III pyridoxal-phosphate-dependent aminotransferase family.</text>
</comment>
<dbReference type="STRING" id="4781.A0A0P1AV78"/>
<dbReference type="Gene3D" id="3.90.1150.10">
    <property type="entry name" value="Aspartate Aminotransferase, domain 1"/>
    <property type="match status" value="2"/>
</dbReference>
<keyword evidence="5" id="KW-0663">Pyridoxal phosphate</keyword>
<dbReference type="PANTHER" id="PTHR11986">
    <property type="entry name" value="AMINOTRANSFERASE CLASS III"/>
    <property type="match status" value="1"/>
</dbReference>
<dbReference type="SUPFAM" id="SSF53383">
    <property type="entry name" value="PLP-dependent transferases"/>
    <property type="match status" value="1"/>
</dbReference>
<dbReference type="EMBL" id="CCYD01001854">
    <property type="protein sequence ID" value="CEG45900.1"/>
    <property type="molecule type" value="Genomic_DNA"/>
</dbReference>
<keyword evidence="3 6" id="KW-0032">Aminotransferase</keyword>
<dbReference type="InterPro" id="IPR050103">
    <property type="entry name" value="Class-III_PLP-dep_AT"/>
</dbReference>
<protein>
    <submittedName>
        <fullName evidence="6">Acetylornithine aminotransferase</fullName>
    </submittedName>
</protein>
<evidence type="ECO:0000256" key="3">
    <source>
        <dbReference type="ARBA" id="ARBA00022576"/>
    </source>
</evidence>
<sequence length="175" mass="19177">MRELRLLCDKYNAMLITDEVQCGLGRTGKLFAHELYDVTPDIMTLAKPLAGGLPIGAVLMSNKVASAITPGQHGTTFGGNPLVCAVAQTVLAKIMDDKFLANVQKRGRYLANGLEKLQQKYPRKIADVPYALSKQVLIVSAGEHTIRLCPPLVVDEKDIDQLLQVFDQAFQQDIV</sequence>
<evidence type="ECO:0000313" key="7">
    <source>
        <dbReference type="Proteomes" id="UP000054928"/>
    </source>
</evidence>
<dbReference type="RefSeq" id="XP_024582269.1">
    <property type="nucleotide sequence ID" value="XM_024716696.1"/>
</dbReference>
<dbReference type="OMA" id="HDECEAT"/>
<dbReference type="InterPro" id="IPR015422">
    <property type="entry name" value="PyrdxlP-dep_Trfase_small"/>
</dbReference>
<dbReference type="AlphaFoldDB" id="A0A0P1AV78"/>
<dbReference type="GO" id="GO:0042802">
    <property type="term" value="F:identical protein binding"/>
    <property type="evidence" value="ECO:0007669"/>
    <property type="project" value="TreeGrafter"/>
</dbReference>
<dbReference type="GO" id="GO:0008483">
    <property type="term" value="F:transaminase activity"/>
    <property type="evidence" value="ECO:0007669"/>
    <property type="project" value="UniProtKB-KW"/>
</dbReference>
<dbReference type="Pfam" id="PF00202">
    <property type="entry name" value="Aminotran_3"/>
    <property type="match status" value="1"/>
</dbReference>